<dbReference type="GO" id="GO:0003700">
    <property type="term" value="F:DNA-binding transcription factor activity"/>
    <property type="evidence" value="ECO:0007669"/>
    <property type="project" value="InterPro"/>
</dbReference>
<dbReference type="Gene3D" id="1.10.10.10">
    <property type="entry name" value="Winged helix-like DNA-binding domain superfamily/Winged helix DNA-binding domain"/>
    <property type="match status" value="1"/>
</dbReference>
<dbReference type="PRINTS" id="PR00046">
    <property type="entry name" value="SIGMA70FCT"/>
</dbReference>
<dbReference type="EMBL" id="MHQY01000007">
    <property type="protein sequence ID" value="OHA14499.1"/>
    <property type="molecule type" value="Genomic_DNA"/>
</dbReference>
<dbReference type="InterPro" id="IPR013324">
    <property type="entry name" value="RNA_pol_sigma_r3/r4-like"/>
</dbReference>
<dbReference type="InterPro" id="IPR050239">
    <property type="entry name" value="Sigma-70_RNA_pol_init_factors"/>
</dbReference>
<dbReference type="SUPFAM" id="SSF88659">
    <property type="entry name" value="Sigma3 and sigma4 domains of RNA polymerase sigma factors"/>
    <property type="match status" value="1"/>
</dbReference>
<dbReference type="InterPro" id="IPR007759">
    <property type="entry name" value="Asxl_HARE-HTH"/>
</dbReference>
<dbReference type="InterPro" id="IPR000943">
    <property type="entry name" value="RNA_pol_sigma70"/>
</dbReference>
<evidence type="ECO:0000259" key="2">
    <source>
        <dbReference type="PROSITE" id="PS51913"/>
    </source>
</evidence>
<dbReference type="Gene3D" id="1.10.10.1250">
    <property type="entry name" value="RNA polymerase, subunit delta, N-terminal domain"/>
    <property type="match status" value="1"/>
</dbReference>
<evidence type="ECO:0000313" key="4">
    <source>
        <dbReference type="Proteomes" id="UP000177171"/>
    </source>
</evidence>
<dbReference type="PANTHER" id="PTHR30603">
    <property type="entry name" value="RNA POLYMERASE SIGMA FACTOR RPO"/>
    <property type="match status" value="1"/>
</dbReference>
<keyword evidence="1" id="KW-0804">Transcription</keyword>
<dbReference type="InterPro" id="IPR007630">
    <property type="entry name" value="RNA_pol_sigma70_r4"/>
</dbReference>
<dbReference type="PANTHER" id="PTHR30603:SF60">
    <property type="entry name" value="RNA POLYMERASE SIGMA FACTOR RPOD"/>
    <property type="match status" value="1"/>
</dbReference>
<dbReference type="InterPro" id="IPR038087">
    <property type="entry name" value="RNAP_delta_N_dom_sf"/>
</dbReference>
<feature type="domain" description="HTH HARE-type" evidence="2">
    <location>
        <begin position="221"/>
        <end position="285"/>
    </location>
</feature>
<accession>A0A1G2LUC7</accession>
<dbReference type="InterPro" id="IPR036388">
    <property type="entry name" value="WH-like_DNA-bd_sf"/>
</dbReference>
<dbReference type="Pfam" id="PF05066">
    <property type="entry name" value="HARE-HTH"/>
    <property type="match status" value="1"/>
</dbReference>
<dbReference type="Proteomes" id="UP000177171">
    <property type="component" value="Unassembled WGS sequence"/>
</dbReference>
<dbReference type="Pfam" id="PF04545">
    <property type="entry name" value="Sigma70_r4"/>
    <property type="match status" value="1"/>
</dbReference>
<dbReference type="GO" id="GO:0006352">
    <property type="term" value="P:DNA-templated transcription initiation"/>
    <property type="evidence" value="ECO:0007669"/>
    <property type="project" value="InterPro"/>
</dbReference>
<comment type="caution">
    <text evidence="3">The sequence shown here is derived from an EMBL/GenBank/DDBJ whole genome shotgun (WGS) entry which is preliminary data.</text>
</comment>
<evidence type="ECO:0000313" key="3">
    <source>
        <dbReference type="EMBL" id="OHA14499.1"/>
    </source>
</evidence>
<protein>
    <recommendedName>
        <fullName evidence="2">HTH HARE-type domain-containing protein</fullName>
    </recommendedName>
</protein>
<reference evidence="3 4" key="1">
    <citation type="journal article" date="2016" name="Nat. Commun.">
        <title>Thousands of microbial genomes shed light on interconnected biogeochemical processes in an aquifer system.</title>
        <authorList>
            <person name="Anantharaman K."/>
            <person name="Brown C.T."/>
            <person name="Hug L.A."/>
            <person name="Sharon I."/>
            <person name="Castelle C.J."/>
            <person name="Probst A.J."/>
            <person name="Thomas B.C."/>
            <person name="Singh A."/>
            <person name="Wilkins M.J."/>
            <person name="Karaoz U."/>
            <person name="Brodie E.L."/>
            <person name="Williams K.H."/>
            <person name="Hubbard S.S."/>
            <person name="Banfield J.F."/>
        </authorList>
    </citation>
    <scope>NUCLEOTIDE SEQUENCE [LARGE SCALE GENOMIC DNA]</scope>
</reference>
<evidence type="ECO:0000256" key="1">
    <source>
        <dbReference type="ARBA" id="ARBA00023163"/>
    </source>
</evidence>
<dbReference type="AlphaFoldDB" id="A0A1G2LUC7"/>
<dbReference type="PROSITE" id="PS51913">
    <property type="entry name" value="HTH_HARE"/>
    <property type="match status" value="1"/>
</dbReference>
<gene>
    <name evidence="3" type="ORF">A3G49_06660</name>
</gene>
<name>A0A1G2LUC7_9BACT</name>
<sequence>MERINLSVHPKDAAAKILKTLSSKRAEDVLAKRFGIKGTGRHTLESIGKSYGITRERVRQIEEAGMKSLAGNDEVQKELQSMHPVFRNHLSNHGGVSEEKRYLNSLADAKFHPHINFLLSLGLPVRKAEEDEHHHHRWFVDDETLNKAQTVVSRVVDELDAKKAVVSEDELAALFSNHAREVFGEPKDEKSVKSYMSIAKTISRNPYNEYGLVSWPDINPRGVRDKAYVVLAKHEKPLHFTDVAKAINKSGWSQRKAHPQTVHNELIKDARFVLVGRGLYALKQWGYEPGTVKDVLVSVLKQSSRPMSKDEITKKVLEKRMVKENTILLNLQDKKRFRRAEEGYTLV</sequence>
<organism evidence="3 4">
    <name type="scientific">Candidatus Sungbacteria bacterium RIFCSPLOWO2_12_FULL_41_11</name>
    <dbReference type="NCBI Taxonomy" id="1802286"/>
    <lineage>
        <taxon>Bacteria</taxon>
        <taxon>Candidatus Sungiibacteriota</taxon>
    </lineage>
</organism>
<proteinExistence type="predicted"/>